<name>A0AAD7BV56_MYCRO</name>
<dbReference type="Proteomes" id="UP001221757">
    <property type="component" value="Unassembled WGS sequence"/>
</dbReference>
<keyword evidence="3" id="KW-1185">Reference proteome</keyword>
<organism evidence="2 3">
    <name type="scientific">Mycena rosella</name>
    <name type="common">Pink bonnet</name>
    <name type="synonym">Agaricus rosellus</name>
    <dbReference type="NCBI Taxonomy" id="1033263"/>
    <lineage>
        <taxon>Eukaryota</taxon>
        <taxon>Fungi</taxon>
        <taxon>Dikarya</taxon>
        <taxon>Basidiomycota</taxon>
        <taxon>Agaricomycotina</taxon>
        <taxon>Agaricomycetes</taxon>
        <taxon>Agaricomycetidae</taxon>
        <taxon>Agaricales</taxon>
        <taxon>Marasmiineae</taxon>
        <taxon>Mycenaceae</taxon>
        <taxon>Mycena</taxon>
    </lineage>
</organism>
<reference evidence="2" key="1">
    <citation type="submission" date="2023-03" db="EMBL/GenBank/DDBJ databases">
        <title>Massive genome expansion in bonnet fungi (Mycena s.s.) driven by repeated elements and novel gene families across ecological guilds.</title>
        <authorList>
            <consortium name="Lawrence Berkeley National Laboratory"/>
            <person name="Harder C.B."/>
            <person name="Miyauchi S."/>
            <person name="Viragh M."/>
            <person name="Kuo A."/>
            <person name="Thoen E."/>
            <person name="Andreopoulos B."/>
            <person name="Lu D."/>
            <person name="Skrede I."/>
            <person name="Drula E."/>
            <person name="Henrissat B."/>
            <person name="Morin E."/>
            <person name="Kohler A."/>
            <person name="Barry K."/>
            <person name="LaButti K."/>
            <person name="Morin E."/>
            <person name="Salamov A."/>
            <person name="Lipzen A."/>
            <person name="Mereny Z."/>
            <person name="Hegedus B."/>
            <person name="Baldrian P."/>
            <person name="Stursova M."/>
            <person name="Weitz H."/>
            <person name="Taylor A."/>
            <person name="Grigoriev I.V."/>
            <person name="Nagy L.G."/>
            <person name="Martin F."/>
            <person name="Kauserud H."/>
        </authorList>
    </citation>
    <scope>NUCLEOTIDE SEQUENCE</scope>
    <source>
        <strain evidence="2">CBHHK067</strain>
    </source>
</reference>
<dbReference type="AlphaFoldDB" id="A0AAD7BV56"/>
<feature type="compositionally biased region" description="Basic and acidic residues" evidence="1">
    <location>
        <begin position="159"/>
        <end position="186"/>
    </location>
</feature>
<protein>
    <submittedName>
        <fullName evidence="2">Uncharacterized protein</fullName>
    </submittedName>
</protein>
<proteinExistence type="predicted"/>
<sequence>MRDRQTIRMEDLSDAATAVIRTRLEGEGGREHETRKKGIISRILCTVRVSVKTPASRSDEDAGEGDVKSLYQGRCHERRDGAKIAVPLPGRRRRERMGGDQVTSKGDIQEEYGVEQEVGLWVGVEENRRAGRGMGSLVGEMRLWKLAVTTNDGGPQRAAMRESGGEDGSGGERTEEHGAERRKKADAWGWLGSTEEGLSGVALLQFESA</sequence>
<accession>A0AAD7BV56</accession>
<evidence type="ECO:0000313" key="3">
    <source>
        <dbReference type="Proteomes" id="UP001221757"/>
    </source>
</evidence>
<feature type="region of interest" description="Disordered" evidence="1">
    <location>
        <begin position="152"/>
        <end position="189"/>
    </location>
</feature>
<evidence type="ECO:0000313" key="2">
    <source>
        <dbReference type="EMBL" id="KAJ7631745.1"/>
    </source>
</evidence>
<gene>
    <name evidence="2" type="ORF">B0H17DRAFT_1150201</name>
</gene>
<evidence type="ECO:0000256" key="1">
    <source>
        <dbReference type="SAM" id="MobiDB-lite"/>
    </source>
</evidence>
<dbReference type="EMBL" id="JARKIE010000510">
    <property type="protein sequence ID" value="KAJ7631745.1"/>
    <property type="molecule type" value="Genomic_DNA"/>
</dbReference>
<comment type="caution">
    <text evidence="2">The sequence shown here is derived from an EMBL/GenBank/DDBJ whole genome shotgun (WGS) entry which is preliminary data.</text>
</comment>